<dbReference type="AlphaFoldDB" id="A0A934VD34"/>
<evidence type="ECO:0000313" key="4">
    <source>
        <dbReference type="Proteomes" id="UP000600139"/>
    </source>
</evidence>
<feature type="transmembrane region" description="Helical" evidence="2">
    <location>
        <begin position="69"/>
        <end position="90"/>
    </location>
</feature>
<gene>
    <name evidence="3" type="ORF">JIN84_16055</name>
</gene>
<feature type="transmembrane region" description="Helical" evidence="2">
    <location>
        <begin position="110"/>
        <end position="128"/>
    </location>
</feature>
<feature type="transmembrane region" description="Helical" evidence="2">
    <location>
        <begin position="12"/>
        <end position="34"/>
    </location>
</feature>
<keyword evidence="4" id="KW-1185">Reference proteome</keyword>
<keyword evidence="2" id="KW-1133">Transmembrane helix</keyword>
<evidence type="ECO:0000256" key="2">
    <source>
        <dbReference type="SAM" id="Phobius"/>
    </source>
</evidence>
<feature type="region of interest" description="Disordered" evidence="1">
    <location>
        <begin position="518"/>
        <end position="544"/>
    </location>
</feature>
<protein>
    <submittedName>
        <fullName evidence="3">Uncharacterized protein</fullName>
    </submittedName>
</protein>
<dbReference type="RefSeq" id="WP_200352088.1">
    <property type="nucleotide sequence ID" value="NZ_BAABHZ010000001.1"/>
</dbReference>
<dbReference type="Proteomes" id="UP000600139">
    <property type="component" value="Unassembled WGS sequence"/>
</dbReference>
<organism evidence="3 4">
    <name type="scientific">Luteolibacter yonseiensis</name>
    <dbReference type="NCBI Taxonomy" id="1144680"/>
    <lineage>
        <taxon>Bacteria</taxon>
        <taxon>Pseudomonadati</taxon>
        <taxon>Verrucomicrobiota</taxon>
        <taxon>Verrucomicrobiia</taxon>
        <taxon>Verrucomicrobiales</taxon>
        <taxon>Verrucomicrobiaceae</taxon>
        <taxon>Luteolibacter</taxon>
    </lineage>
</organism>
<feature type="transmembrane region" description="Helical" evidence="2">
    <location>
        <begin position="429"/>
        <end position="450"/>
    </location>
</feature>
<feature type="transmembrane region" description="Helical" evidence="2">
    <location>
        <begin position="264"/>
        <end position="283"/>
    </location>
</feature>
<keyword evidence="2" id="KW-0812">Transmembrane</keyword>
<evidence type="ECO:0000313" key="3">
    <source>
        <dbReference type="EMBL" id="MBK1817134.1"/>
    </source>
</evidence>
<feature type="transmembrane region" description="Helical" evidence="2">
    <location>
        <begin position="148"/>
        <end position="166"/>
    </location>
</feature>
<proteinExistence type="predicted"/>
<feature type="transmembrane region" description="Helical" evidence="2">
    <location>
        <begin position="485"/>
        <end position="504"/>
    </location>
</feature>
<keyword evidence="2" id="KW-0472">Membrane</keyword>
<feature type="transmembrane region" description="Helical" evidence="2">
    <location>
        <begin position="178"/>
        <end position="195"/>
    </location>
</feature>
<evidence type="ECO:0000256" key="1">
    <source>
        <dbReference type="SAM" id="MobiDB-lite"/>
    </source>
</evidence>
<feature type="transmembrane region" description="Helical" evidence="2">
    <location>
        <begin position="40"/>
        <end position="57"/>
    </location>
</feature>
<reference evidence="3" key="1">
    <citation type="submission" date="2021-01" db="EMBL/GenBank/DDBJ databases">
        <title>Modified the classification status of verrucomicrobia.</title>
        <authorList>
            <person name="Feng X."/>
        </authorList>
    </citation>
    <scope>NUCLEOTIDE SEQUENCE</scope>
    <source>
        <strain evidence="3">JCM 18052</strain>
    </source>
</reference>
<sequence>MITPSEHRESLATVRGALLVVLGIAVVAQALVFANTRNTFASILAAIPFVAAVLIVFRRPTSCAGAPLPGTIVFLMIAGNSIAPLYGTLLEGKPLSFSLSDPVAVFQHRAVYGVSLLAAYLIAISLWLSPVRNIFVGLGRSLGTSKLFSVRSVWIIGFIGIGAGLLKFLPLPSLVTKILDGVGFLNWAPYILLIPPYFDRKKSLTDYWPLALLYLFQAGISAGTNSRMGFVGPLAAVASAWLVCLISGHLVVDARWMRKAALSSIAGLVVMSQFVDFSTAMLIERDRRGARSLAAQAGATWDTFLDKDRLALYRTYFRDVEEARSGWKENYVDNPILARFIQIKFDDNCLKRVRHYTPDDIQSLTTISRDKMFALIPGPFLKPLGISIDKEFVNSFSTGDLMESLGGNPVLGRRLTGSIPAQIFAIFGWWYPAVVILVYMMIWIILAGIVSNKFAFFRVSTLGMILAFQVFTDISLDGITNSTGFVFRGAWEVLLLYALVLAAMRFMGEGKLLRPPNLGRSRGISRKPGRKLDEMNPNLAKETP</sequence>
<dbReference type="EMBL" id="JAENIK010000012">
    <property type="protein sequence ID" value="MBK1817134.1"/>
    <property type="molecule type" value="Genomic_DNA"/>
</dbReference>
<name>A0A934VD34_9BACT</name>
<comment type="caution">
    <text evidence="3">The sequence shown here is derived from an EMBL/GenBank/DDBJ whole genome shotgun (WGS) entry which is preliminary data.</text>
</comment>
<accession>A0A934VD34</accession>
<feature type="transmembrane region" description="Helical" evidence="2">
    <location>
        <begin position="230"/>
        <end position="252"/>
    </location>
</feature>